<name>A0A921UIZ9_SORBI</name>
<proteinExistence type="predicted"/>
<organism evidence="2 3">
    <name type="scientific">Sorghum bicolor</name>
    <name type="common">Sorghum</name>
    <name type="synonym">Sorghum vulgare</name>
    <dbReference type="NCBI Taxonomy" id="4558"/>
    <lineage>
        <taxon>Eukaryota</taxon>
        <taxon>Viridiplantae</taxon>
        <taxon>Streptophyta</taxon>
        <taxon>Embryophyta</taxon>
        <taxon>Tracheophyta</taxon>
        <taxon>Spermatophyta</taxon>
        <taxon>Magnoliopsida</taxon>
        <taxon>Liliopsida</taxon>
        <taxon>Poales</taxon>
        <taxon>Poaceae</taxon>
        <taxon>PACMAD clade</taxon>
        <taxon>Panicoideae</taxon>
        <taxon>Andropogonodae</taxon>
        <taxon>Andropogoneae</taxon>
        <taxon>Sorghinae</taxon>
        <taxon>Sorghum</taxon>
    </lineage>
</organism>
<feature type="region of interest" description="Disordered" evidence="1">
    <location>
        <begin position="1"/>
        <end position="98"/>
    </location>
</feature>
<feature type="compositionally biased region" description="Basic residues" evidence="1">
    <location>
        <begin position="64"/>
        <end position="77"/>
    </location>
</feature>
<evidence type="ECO:0000313" key="3">
    <source>
        <dbReference type="Proteomes" id="UP000807115"/>
    </source>
</evidence>
<dbReference type="Proteomes" id="UP000807115">
    <property type="component" value="Chromosome 4"/>
</dbReference>
<accession>A0A921UIZ9</accession>
<reference evidence="2" key="1">
    <citation type="journal article" date="2019" name="BMC Genomics">
        <title>A new reference genome for Sorghum bicolor reveals high levels of sequence similarity between sweet and grain genotypes: implications for the genetics of sugar metabolism.</title>
        <authorList>
            <person name="Cooper E.A."/>
            <person name="Brenton Z.W."/>
            <person name="Flinn B.S."/>
            <person name="Jenkins J."/>
            <person name="Shu S."/>
            <person name="Flowers D."/>
            <person name="Luo F."/>
            <person name="Wang Y."/>
            <person name="Xia P."/>
            <person name="Barry K."/>
            <person name="Daum C."/>
            <person name="Lipzen A."/>
            <person name="Yoshinaga Y."/>
            <person name="Schmutz J."/>
            <person name="Saski C."/>
            <person name="Vermerris W."/>
            <person name="Kresovich S."/>
        </authorList>
    </citation>
    <scope>NUCLEOTIDE SEQUENCE</scope>
</reference>
<sequence length="189" mass="20590">MSGEGGARASGGGRASPRVRRRRSSRVRQRRSSCPADVEPVRPARMSGEGRARASGGGGASPRVRWRRSSRVRRRQSLRVQRQRGGGPVGDRGNRDTTAPIAEDFAVAEVVSLATVTEAAPHHNDGTRDGGRSWLPLPRPAPVTEVTSATKVLWPASTVTMHARTKKKIGLDETKGASQWEFRRVSRPW</sequence>
<evidence type="ECO:0000256" key="1">
    <source>
        <dbReference type="SAM" id="MobiDB-lite"/>
    </source>
</evidence>
<dbReference type="AlphaFoldDB" id="A0A921UIZ9"/>
<feature type="compositionally biased region" description="Basic residues" evidence="1">
    <location>
        <begin position="17"/>
        <end position="31"/>
    </location>
</feature>
<gene>
    <name evidence="2" type="ORF">BDA96_04G030900</name>
</gene>
<comment type="caution">
    <text evidence="2">The sequence shown here is derived from an EMBL/GenBank/DDBJ whole genome shotgun (WGS) entry which is preliminary data.</text>
</comment>
<evidence type="ECO:0000313" key="2">
    <source>
        <dbReference type="EMBL" id="KAG0531536.1"/>
    </source>
</evidence>
<dbReference type="EMBL" id="CM027683">
    <property type="protein sequence ID" value="KAG0531536.1"/>
    <property type="molecule type" value="Genomic_DNA"/>
</dbReference>
<feature type="compositionally biased region" description="Gly residues" evidence="1">
    <location>
        <begin position="1"/>
        <end position="14"/>
    </location>
</feature>
<reference evidence="2" key="2">
    <citation type="submission" date="2020-10" db="EMBL/GenBank/DDBJ databases">
        <authorList>
            <person name="Cooper E.A."/>
            <person name="Brenton Z.W."/>
            <person name="Flinn B.S."/>
            <person name="Jenkins J."/>
            <person name="Shu S."/>
            <person name="Flowers D."/>
            <person name="Luo F."/>
            <person name="Wang Y."/>
            <person name="Xia P."/>
            <person name="Barry K."/>
            <person name="Daum C."/>
            <person name="Lipzen A."/>
            <person name="Yoshinaga Y."/>
            <person name="Schmutz J."/>
            <person name="Saski C."/>
            <person name="Vermerris W."/>
            <person name="Kresovich S."/>
        </authorList>
    </citation>
    <scope>NUCLEOTIDE SEQUENCE</scope>
</reference>
<protein>
    <submittedName>
        <fullName evidence="2">Uncharacterized protein</fullName>
    </submittedName>
</protein>